<dbReference type="Proteomes" id="UP001213000">
    <property type="component" value="Unassembled WGS sequence"/>
</dbReference>
<dbReference type="InterPro" id="IPR056884">
    <property type="entry name" value="NPHP3-like_N"/>
</dbReference>
<dbReference type="EMBL" id="JANIEX010000063">
    <property type="protein sequence ID" value="KAJ3574601.1"/>
    <property type="molecule type" value="Genomic_DNA"/>
</dbReference>
<proteinExistence type="predicted"/>
<reference evidence="4" key="1">
    <citation type="submission" date="2022-07" db="EMBL/GenBank/DDBJ databases">
        <title>Genome Sequence of Leucocoprinus birnbaumii.</title>
        <authorList>
            <person name="Buettner E."/>
        </authorList>
    </citation>
    <scope>NUCLEOTIDE SEQUENCE</scope>
    <source>
        <strain evidence="4">VT141</strain>
    </source>
</reference>
<dbReference type="PANTHER" id="PTHR10039:SF16">
    <property type="entry name" value="GPI INOSITOL-DEACYLASE"/>
    <property type="match status" value="1"/>
</dbReference>
<dbReference type="Pfam" id="PF24883">
    <property type="entry name" value="NPHP3_N"/>
    <property type="match status" value="1"/>
</dbReference>
<dbReference type="InterPro" id="IPR027417">
    <property type="entry name" value="P-loop_NTPase"/>
</dbReference>
<feature type="region of interest" description="Disordered" evidence="2">
    <location>
        <begin position="1"/>
        <end position="23"/>
    </location>
</feature>
<gene>
    <name evidence="4" type="ORF">NP233_g1663</name>
</gene>
<evidence type="ECO:0000313" key="5">
    <source>
        <dbReference type="Proteomes" id="UP001213000"/>
    </source>
</evidence>
<evidence type="ECO:0000313" key="4">
    <source>
        <dbReference type="EMBL" id="KAJ3574601.1"/>
    </source>
</evidence>
<protein>
    <recommendedName>
        <fullName evidence="3">Nephrocystin 3-like N-terminal domain-containing protein</fullName>
    </recommendedName>
</protein>
<evidence type="ECO:0000256" key="2">
    <source>
        <dbReference type="SAM" id="MobiDB-lite"/>
    </source>
</evidence>
<keyword evidence="5" id="KW-1185">Reference proteome</keyword>
<evidence type="ECO:0000256" key="1">
    <source>
        <dbReference type="ARBA" id="ARBA00022737"/>
    </source>
</evidence>
<dbReference type="AlphaFoldDB" id="A0AAD5YZC8"/>
<dbReference type="Gene3D" id="3.40.50.300">
    <property type="entry name" value="P-loop containing nucleotide triphosphate hydrolases"/>
    <property type="match status" value="1"/>
</dbReference>
<evidence type="ECO:0000259" key="3">
    <source>
        <dbReference type="Pfam" id="PF24883"/>
    </source>
</evidence>
<sequence>MPHSSPTHFNRIPPSKSSSKQPLASGMFHQAHDFVVNSLNSNTQYIDNIHSGSGLEFLFHSSMPDAFHDAGARYPPPKCHLGTRTEYIDRIMSWALGESDHKEPLLWMKGPFDVGKSAVAQSFAEELDRRNKLAATIFFSRSNADRDDPQRIFPSLVYQLAALCEVFRDVAEARIQQNPALLTKSLSRQFEELLVRPLSQVRDSESKLPGRVIIIDGLDECRDTAEQCEIIRIIATSARNSTTPFRWFITSRPEDRIVRTMTSDAISPVSFHLELPASREIDHEILLYLTDEFDTIRTYHKLPDSWPSEKDISILVERTSGLWIYAATIVRFMRDQNSLGPEDQLRIVLQFAEDVTARVDSDNPWAEMDFLYTLIMRQVPSSAKSLLRKILLLSSSSFYGSGSIWWIAIVLGLSVEQIRRACALIPSVLELRVPSLSQGGPEIHFYHASFLDFMKDSKRSTDLCVYGDFLIEYRRELLNLLTEVCSHTTDRSNIVLPSRSTVLEDASMDYEYLPGIFHCFWTLCGEDKLDHQTASAAVNFPFRKLFKLFPDEALWHINERILDRAQAQTPPEFRNVLIRRLACPIFGCQRAYNGNRDRWVLGHGKNQVATMSPSFRSSHMNLCAIPHLTRDQCSCGADLTFWGRWYWKTRHFWRRDRTKREIDA</sequence>
<dbReference type="SUPFAM" id="SSF52540">
    <property type="entry name" value="P-loop containing nucleoside triphosphate hydrolases"/>
    <property type="match status" value="1"/>
</dbReference>
<feature type="domain" description="Nephrocystin 3-like N-terminal" evidence="3">
    <location>
        <begin position="93"/>
        <end position="252"/>
    </location>
</feature>
<name>A0AAD5YZC8_9AGAR</name>
<accession>A0AAD5YZC8</accession>
<organism evidence="4 5">
    <name type="scientific">Leucocoprinus birnbaumii</name>
    <dbReference type="NCBI Taxonomy" id="56174"/>
    <lineage>
        <taxon>Eukaryota</taxon>
        <taxon>Fungi</taxon>
        <taxon>Dikarya</taxon>
        <taxon>Basidiomycota</taxon>
        <taxon>Agaricomycotina</taxon>
        <taxon>Agaricomycetes</taxon>
        <taxon>Agaricomycetidae</taxon>
        <taxon>Agaricales</taxon>
        <taxon>Agaricineae</taxon>
        <taxon>Agaricaceae</taxon>
        <taxon>Leucocoprinus</taxon>
    </lineage>
</organism>
<dbReference type="PANTHER" id="PTHR10039">
    <property type="entry name" value="AMELOGENIN"/>
    <property type="match status" value="1"/>
</dbReference>
<comment type="caution">
    <text evidence="4">The sequence shown here is derived from an EMBL/GenBank/DDBJ whole genome shotgun (WGS) entry which is preliminary data.</text>
</comment>
<keyword evidence="1" id="KW-0677">Repeat</keyword>